<keyword evidence="1" id="KW-1133">Transmembrane helix</keyword>
<dbReference type="Proteomes" id="UP001155241">
    <property type="component" value="Unassembled WGS sequence"/>
</dbReference>
<dbReference type="RefSeq" id="WP_252851494.1">
    <property type="nucleotide sequence ID" value="NZ_JAMXLR010000023.1"/>
</dbReference>
<keyword evidence="1" id="KW-0812">Transmembrane</keyword>
<protein>
    <submittedName>
        <fullName evidence="2">Uncharacterized protein</fullName>
    </submittedName>
</protein>
<comment type="caution">
    <text evidence="2">The sequence shown here is derived from an EMBL/GenBank/DDBJ whole genome shotgun (WGS) entry which is preliminary data.</text>
</comment>
<sequence>MSNSQTTDSRSQTPQSFSAQSVSIPVAAVLLTLLAGWFCALRPAQTQIAAIERQCNELTRLVDRLNNHSAAVDQSNKLLEVVSTQAAIVESAESSLTKLDNFHQELLNRLQDIQQLDAMTDCLAKIESTAVQEREAMSGVLGALRELSETHHSVIAAGTPLPEVRRTLNLMDDLHLELDSQRQDAISAAKVVEDLGQICNGLLAARPQVETAAGVAERWNVTQNKLVKQTNQLAAAEQAATRLAEINAVLGEQSPNVLRARRNLDRLVAVNQELGQQNELLATAINTVEQLRSLGPIVDRASNTVDAIQRLVVDVCLTHPAEVQAVASYGKDSPARISSEDAIPVNRKSEGMQDWAGVYQAFRIITPVWTLR</sequence>
<evidence type="ECO:0000313" key="3">
    <source>
        <dbReference type="Proteomes" id="UP001155241"/>
    </source>
</evidence>
<accession>A0A9X2F875</accession>
<evidence type="ECO:0000313" key="2">
    <source>
        <dbReference type="EMBL" id="MCO6043387.1"/>
    </source>
</evidence>
<name>A0A9X2F875_9BACT</name>
<gene>
    <name evidence="2" type="ORF">NG895_05660</name>
</gene>
<proteinExistence type="predicted"/>
<dbReference type="EMBL" id="JAMXLR010000023">
    <property type="protein sequence ID" value="MCO6043387.1"/>
    <property type="molecule type" value="Genomic_DNA"/>
</dbReference>
<keyword evidence="1" id="KW-0472">Membrane</keyword>
<dbReference type="AlphaFoldDB" id="A0A9X2F875"/>
<keyword evidence="3" id="KW-1185">Reference proteome</keyword>
<feature type="transmembrane region" description="Helical" evidence="1">
    <location>
        <begin position="21"/>
        <end position="38"/>
    </location>
</feature>
<organism evidence="2 3">
    <name type="scientific">Aeoliella straminimaris</name>
    <dbReference type="NCBI Taxonomy" id="2954799"/>
    <lineage>
        <taxon>Bacteria</taxon>
        <taxon>Pseudomonadati</taxon>
        <taxon>Planctomycetota</taxon>
        <taxon>Planctomycetia</taxon>
        <taxon>Pirellulales</taxon>
        <taxon>Lacipirellulaceae</taxon>
        <taxon>Aeoliella</taxon>
    </lineage>
</organism>
<reference evidence="2" key="1">
    <citation type="submission" date="2022-06" db="EMBL/GenBank/DDBJ databases">
        <title>Aeoliella straminimaris, a novel planctomycete from sediments.</title>
        <authorList>
            <person name="Vitorino I.R."/>
            <person name="Lage O.M."/>
        </authorList>
    </citation>
    <scope>NUCLEOTIDE SEQUENCE</scope>
    <source>
        <strain evidence="2">ICT_H6.2</strain>
    </source>
</reference>
<evidence type="ECO:0000256" key="1">
    <source>
        <dbReference type="SAM" id="Phobius"/>
    </source>
</evidence>